<dbReference type="PIRSF" id="PIRSF016498">
    <property type="entry name" value="UCP016498"/>
    <property type="match status" value="1"/>
</dbReference>
<proteinExistence type="predicted"/>
<organism evidence="2 3">
    <name type="scientific">Acidianus ambivalens</name>
    <name type="common">Desulfurolobus ambivalens</name>
    <dbReference type="NCBI Taxonomy" id="2283"/>
    <lineage>
        <taxon>Archaea</taxon>
        <taxon>Thermoproteota</taxon>
        <taxon>Thermoprotei</taxon>
        <taxon>Sulfolobales</taxon>
        <taxon>Sulfolobaceae</taxon>
        <taxon>Acidianus</taxon>
    </lineage>
</organism>
<dbReference type="EMBL" id="WHYS01000002">
    <property type="protein sequence ID" value="MQL55663.1"/>
    <property type="molecule type" value="Genomic_DNA"/>
</dbReference>
<evidence type="ECO:0000313" key="3">
    <source>
        <dbReference type="Proteomes" id="UP000426328"/>
    </source>
</evidence>
<name>A0A650CWD4_ACIAM</name>
<dbReference type="InterPro" id="IPR018699">
    <property type="entry name" value="DUF2203"/>
</dbReference>
<gene>
    <name evidence="2" type="ORF">D1866_06910</name>
    <name evidence="1" type="ORF">GFB69_07910</name>
</gene>
<dbReference type="Proteomes" id="UP000474054">
    <property type="component" value="Unassembled WGS sequence"/>
</dbReference>
<dbReference type="AlphaFoldDB" id="A0A650CWD4"/>
<dbReference type="Pfam" id="PF09969">
    <property type="entry name" value="DUF2203"/>
    <property type="match status" value="1"/>
</dbReference>
<evidence type="ECO:0000313" key="4">
    <source>
        <dbReference type="Proteomes" id="UP000474054"/>
    </source>
</evidence>
<evidence type="ECO:0000313" key="1">
    <source>
        <dbReference type="EMBL" id="MQL55663.1"/>
    </source>
</evidence>
<keyword evidence="3" id="KW-1185">Reference proteome</keyword>
<reference evidence="1 4" key="1">
    <citation type="submission" date="2019-10" db="EMBL/GenBank/DDBJ databases">
        <title>Comparative genomics of sulfur disproportionating microorganisms.</title>
        <authorList>
            <person name="Ward L.M."/>
            <person name="Bertran E."/>
            <person name="Johnston D."/>
        </authorList>
    </citation>
    <scope>NUCLEOTIDE SEQUENCE [LARGE SCALE GENOMIC DNA]</scope>
    <source>
        <strain evidence="1 4">DSM 3772</strain>
    </source>
</reference>
<dbReference type="EMBL" id="CP045482">
    <property type="protein sequence ID" value="QGR21757.1"/>
    <property type="molecule type" value="Genomic_DNA"/>
</dbReference>
<dbReference type="Proteomes" id="UP000426328">
    <property type="component" value="Chromosome"/>
</dbReference>
<dbReference type="KEGG" id="aamb:D1866_06910"/>
<evidence type="ECO:0000313" key="2">
    <source>
        <dbReference type="EMBL" id="QGR21757.1"/>
    </source>
</evidence>
<sequence length="119" mass="13697">MIYFDLNTANSLLPWIKEKIKELRQTRLQIEEALVKGEKEALSEGAKKIDKIIKEITSQGIIIRDPDLGILDFPAVINGRPAYLCWKDGEEKISFWHYVEEGFAGRKRITGKEDILSYT</sequence>
<accession>A0A650CWD4</accession>
<dbReference type="RefSeq" id="WP_152941704.1">
    <property type="nucleotide sequence ID" value="NZ_CP045482.1"/>
</dbReference>
<protein>
    <submittedName>
        <fullName evidence="2">DUF2203 family protein</fullName>
    </submittedName>
</protein>
<dbReference type="GeneID" id="42779454"/>
<reference evidence="2 3" key="2">
    <citation type="submission" date="2019-10" db="EMBL/GenBank/DDBJ databases">
        <title>Genome Sequences from Six Type Strain Members of the Archaeal Family Sulfolobaceae: Acidianus ambivalens, Acidianus infernus, Metallosphaera prunae, Stygiolobus azoricus, Sulfolobus metallicus, and Sulfurisphaera ohwakuensis.</title>
        <authorList>
            <person name="Counts J.A."/>
            <person name="Kelly R.M."/>
        </authorList>
    </citation>
    <scope>NUCLEOTIDE SEQUENCE [LARGE SCALE GENOMIC DNA]</scope>
    <source>
        <strain evidence="2 3">LEI 10</strain>
    </source>
</reference>